<dbReference type="Gene3D" id="3.40.850.10">
    <property type="entry name" value="Kinesin motor domain"/>
    <property type="match status" value="1"/>
</dbReference>
<dbReference type="SUPFAM" id="SSF52540">
    <property type="entry name" value="P-loop containing nucleoside triphosphate hydrolases"/>
    <property type="match status" value="1"/>
</dbReference>
<accession>A0A4Z1SS82</accession>
<dbReference type="PANTHER" id="PTHR47968">
    <property type="entry name" value="CENTROMERE PROTEIN E"/>
    <property type="match status" value="1"/>
</dbReference>
<gene>
    <name evidence="10" type="ORF">GMRT_15653</name>
</gene>
<dbReference type="Pfam" id="PF00225">
    <property type="entry name" value="Kinesin"/>
    <property type="match status" value="1"/>
</dbReference>
<dbReference type="CDD" id="cd00106">
    <property type="entry name" value="KISc"/>
    <property type="match status" value="1"/>
</dbReference>
<evidence type="ECO:0000256" key="2">
    <source>
        <dbReference type="ARBA" id="ARBA00022741"/>
    </source>
</evidence>
<reference evidence="10 11" key="1">
    <citation type="submission" date="2019-05" db="EMBL/GenBank/DDBJ databases">
        <title>The compact genome of Giardia muris reveals important steps in the evolution of intestinal protozoan parasites.</title>
        <authorList>
            <person name="Xu F."/>
            <person name="Jimenez-Gonzalez A."/>
            <person name="Einarsson E."/>
            <person name="Astvaldsson A."/>
            <person name="Peirasmaki D."/>
            <person name="Eckmann L."/>
            <person name="Andersson J.O."/>
            <person name="Svard S.G."/>
            <person name="Jerlstrom-Hultqvist J."/>
        </authorList>
    </citation>
    <scope>NUCLEOTIDE SEQUENCE [LARGE SCALE GENOMIC DNA]</scope>
    <source>
        <strain evidence="10 11">Roberts-Thomson</strain>
    </source>
</reference>
<feature type="compositionally biased region" description="Polar residues" evidence="8">
    <location>
        <begin position="443"/>
        <end position="455"/>
    </location>
</feature>
<dbReference type="InterPro" id="IPR036961">
    <property type="entry name" value="Kinesin_motor_dom_sf"/>
</dbReference>
<dbReference type="PROSITE" id="PS51257">
    <property type="entry name" value="PROKAR_LIPOPROTEIN"/>
    <property type="match status" value="1"/>
</dbReference>
<evidence type="ECO:0000256" key="6">
    <source>
        <dbReference type="PROSITE-ProRule" id="PRU00283"/>
    </source>
</evidence>
<dbReference type="InterPro" id="IPR027417">
    <property type="entry name" value="P-loop_NTPase"/>
</dbReference>
<dbReference type="InterPro" id="IPR019821">
    <property type="entry name" value="Kinesin_motor_CS"/>
</dbReference>
<dbReference type="PROSITE" id="PS00411">
    <property type="entry name" value="KINESIN_MOTOR_1"/>
    <property type="match status" value="1"/>
</dbReference>
<keyword evidence="1 7" id="KW-0493">Microtubule</keyword>
<dbReference type="GO" id="GO:0003777">
    <property type="term" value="F:microtubule motor activity"/>
    <property type="evidence" value="ECO:0007669"/>
    <property type="project" value="InterPro"/>
</dbReference>
<evidence type="ECO:0000256" key="3">
    <source>
        <dbReference type="ARBA" id="ARBA00022840"/>
    </source>
</evidence>
<dbReference type="AlphaFoldDB" id="A0A4Z1SS82"/>
<dbReference type="Proteomes" id="UP000315496">
    <property type="component" value="Chromosome 2"/>
</dbReference>
<name>A0A4Z1SS82_GIAMU</name>
<dbReference type="GO" id="GO:0005524">
    <property type="term" value="F:ATP binding"/>
    <property type="evidence" value="ECO:0007669"/>
    <property type="project" value="UniProtKB-UniRule"/>
</dbReference>
<dbReference type="EMBL" id="VDLU01000002">
    <property type="protein sequence ID" value="TNJ28756.1"/>
    <property type="molecule type" value="Genomic_DNA"/>
</dbReference>
<feature type="binding site" evidence="6">
    <location>
        <begin position="93"/>
        <end position="100"/>
    </location>
    <ligand>
        <name>ATP</name>
        <dbReference type="ChEBI" id="CHEBI:30616"/>
    </ligand>
</feature>
<dbReference type="OrthoDB" id="10251999at2759"/>
<dbReference type="GO" id="GO:0008017">
    <property type="term" value="F:microtubule binding"/>
    <property type="evidence" value="ECO:0007669"/>
    <property type="project" value="InterPro"/>
</dbReference>
<dbReference type="InterPro" id="IPR001752">
    <property type="entry name" value="Kinesin_motor_dom"/>
</dbReference>
<dbReference type="GO" id="GO:0005874">
    <property type="term" value="C:microtubule"/>
    <property type="evidence" value="ECO:0007669"/>
    <property type="project" value="UniProtKB-KW"/>
</dbReference>
<feature type="domain" description="Kinesin motor" evidence="9">
    <location>
        <begin position="15"/>
        <end position="369"/>
    </location>
</feature>
<organism evidence="10 11">
    <name type="scientific">Giardia muris</name>
    <dbReference type="NCBI Taxonomy" id="5742"/>
    <lineage>
        <taxon>Eukaryota</taxon>
        <taxon>Metamonada</taxon>
        <taxon>Diplomonadida</taxon>
        <taxon>Hexamitidae</taxon>
        <taxon>Giardiinae</taxon>
        <taxon>Giardia</taxon>
    </lineage>
</organism>
<evidence type="ECO:0000259" key="9">
    <source>
        <dbReference type="PROSITE" id="PS50067"/>
    </source>
</evidence>
<evidence type="ECO:0000313" key="11">
    <source>
        <dbReference type="Proteomes" id="UP000315496"/>
    </source>
</evidence>
<keyword evidence="4" id="KW-0175">Coiled coil</keyword>
<keyword evidence="11" id="KW-1185">Reference proteome</keyword>
<evidence type="ECO:0000256" key="4">
    <source>
        <dbReference type="ARBA" id="ARBA00023054"/>
    </source>
</evidence>
<protein>
    <recommendedName>
        <fullName evidence="7">Kinesin-like protein</fullName>
    </recommendedName>
</protein>
<comment type="similarity">
    <text evidence="6 7">Belongs to the TRAFAC class myosin-kinesin ATPase superfamily. Kinesin family.</text>
</comment>
<evidence type="ECO:0000313" key="10">
    <source>
        <dbReference type="EMBL" id="TNJ28756.1"/>
    </source>
</evidence>
<keyword evidence="5 6" id="KW-0505">Motor protein</keyword>
<evidence type="ECO:0000256" key="5">
    <source>
        <dbReference type="ARBA" id="ARBA00023175"/>
    </source>
</evidence>
<keyword evidence="3 6" id="KW-0067">ATP-binding</keyword>
<dbReference type="SMART" id="SM00129">
    <property type="entry name" value="KISc"/>
    <property type="match status" value="1"/>
</dbReference>
<sequence length="832" mass="91544">MAETKDVEQTHQIIGLFIGCRVRPPEAEEEVVIHADVSANLLLVHQPNGVRVPYRFDRVFGPLATQEEVFADVALPVLHRVLEGYSGAIMAYGATFSGKTFTISGSPLEIEARGLIPRSIELLFAFLTGHVPGEHRAALKDLTSLHIRDHSVTLSFIEIYMEKVRDLLDSSGSAEITSLPIRLIRSNPDTSSSTPSVEVQGLRKVLVKGPEHAKSVIDQAGARRIVGSNQVNLQSSRSHTILILDIMYTYSPVRDPHTRLRRTAQLHIVDLAGSESIIRTRAQGDRLTEAKYINTSLLALGRVVHKLSTVKDPQNLTHIPYRDSVLTRLLQNSLSGNSVTAILVHLSPGAESLSESLSTLKFAARAARVQTLPHQTGSVLTDDSTMTRSEPIPVISSLRRLVVSLYHRKPLTDEETCLLTCVLDPDITNADLATYCQDISGQSSDIDLSDDSPTSVRFDLRPRTSSQLYSNPDPEPENTSTSHEEILYAEVEAILTNTPNGTRDVEHLVQLLEALSHLAHNGDSELFIASLDTLQQATGRLPRACVAALLRISLDGTSLLNVILSRRMYTSVEPLLRLSPGLIEERQEEHPIYVVLRSMRGHGASSEHSAIYSAITAILSFTADVDMIGTSYEGIGLGSFILGLQLPDEAKYAIFHILIREGAPPSLTSDESAQELVRDARLLRLYARFIMDRLGECDSDDWDSMGTVLDQVGCHHLLQAVDSTETLKTIVDALGSPAHLVLTTHIIPCVLVRIRNNDFGISQVLLQHLVGLRETCCLTSRQYATVLKRSGLLDRAQRVALERCLATNRGREARGCRALLEVLLEDCLDLTE</sequence>
<keyword evidence="2 6" id="KW-0547">Nucleotide-binding</keyword>
<dbReference type="PROSITE" id="PS50067">
    <property type="entry name" value="KINESIN_MOTOR_2"/>
    <property type="match status" value="1"/>
</dbReference>
<dbReference type="GO" id="GO:0007018">
    <property type="term" value="P:microtubule-based movement"/>
    <property type="evidence" value="ECO:0007669"/>
    <property type="project" value="InterPro"/>
</dbReference>
<dbReference type="VEuPathDB" id="GiardiaDB:GMRT_15653"/>
<evidence type="ECO:0000256" key="1">
    <source>
        <dbReference type="ARBA" id="ARBA00022701"/>
    </source>
</evidence>
<comment type="caution">
    <text evidence="10">The sequence shown here is derived from an EMBL/GenBank/DDBJ whole genome shotgun (WGS) entry which is preliminary data.</text>
</comment>
<evidence type="ECO:0000256" key="8">
    <source>
        <dbReference type="SAM" id="MobiDB-lite"/>
    </source>
</evidence>
<feature type="region of interest" description="Disordered" evidence="8">
    <location>
        <begin position="443"/>
        <end position="482"/>
    </location>
</feature>
<dbReference type="PANTHER" id="PTHR47968:SF36">
    <property type="entry name" value="KINESIN HEAVY CHAIN ISOFORM X1"/>
    <property type="match status" value="1"/>
</dbReference>
<evidence type="ECO:0000256" key="7">
    <source>
        <dbReference type="RuleBase" id="RU000394"/>
    </source>
</evidence>
<proteinExistence type="inferred from homology"/>
<dbReference type="PRINTS" id="PR00380">
    <property type="entry name" value="KINESINHEAVY"/>
</dbReference>
<dbReference type="InterPro" id="IPR027640">
    <property type="entry name" value="Kinesin-like_fam"/>
</dbReference>